<organism evidence="2 3">
    <name type="scientific">Eisenbergiella massiliensis</name>
    <dbReference type="NCBI Taxonomy" id="1720294"/>
    <lineage>
        <taxon>Bacteria</taxon>
        <taxon>Bacillati</taxon>
        <taxon>Bacillota</taxon>
        <taxon>Clostridia</taxon>
        <taxon>Lachnospirales</taxon>
        <taxon>Lachnospiraceae</taxon>
        <taxon>Eisenbergiella</taxon>
    </lineage>
</organism>
<evidence type="ECO:0008006" key="4">
    <source>
        <dbReference type="Google" id="ProtNLM"/>
    </source>
</evidence>
<dbReference type="Pfam" id="PF13479">
    <property type="entry name" value="AAA_24"/>
    <property type="match status" value="1"/>
</dbReference>
<comment type="caution">
    <text evidence="2">The sequence shown here is derived from an EMBL/GenBank/DDBJ whole genome shotgun (WGS) entry which is preliminary data.</text>
</comment>
<dbReference type="EMBL" id="QVLV01000038">
    <property type="protein sequence ID" value="RGE55763.1"/>
    <property type="molecule type" value="Genomic_DNA"/>
</dbReference>
<evidence type="ECO:0000313" key="3">
    <source>
        <dbReference type="Proteomes" id="UP000260812"/>
    </source>
</evidence>
<sequence length="383" mass="43032">MEIIRGKIPCAKKVVIYGPEGIGKSTFASKFPVPLFIDTEGSTKDMDVARTPTPSSWAMLKEQIDYVVSHPDICRTLVIDTADWAEQMCVEDICSRHQKHGIEDFGYGNGYVYVKEEFGRFLNRLEDVISKGINVVLTAHAQLRKFEQPDELGAYDRYEMKLGKKTASQTTPLVKEWADMVLFANYKTYSIATDKDGKKHKAQGGRRVMYTQHHPCWDAKNRYGLPEEVDFDYAVIAPIIEQSGVAPVQPTTPAQEKKTEIPVTAEAVQMSIPGTEISKANIPPAEPEPVKSETPPPMNPPTETGPAEKLDERIPKALRDLMEENGVGEWDLQEVVAARGYYPSDTLIWNYDPDFIDGVLVAAWNQVYGMIKEMREKAEIPFN</sequence>
<dbReference type="AlphaFoldDB" id="A0A3E3HVA6"/>
<feature type="region of interest" description="Disordered" evidence="1">
    <location>
        <begin position="273"/>
        <end position="308"/>
    </location>
</feature>
<proteinExistence type="predicted"/>
<evidence type="ECO:0000313" key="2">
    <source>
        <dbReference type="EMBL" id="RGE55763.1"/>
    </source>
</evidence>
<protein>
    <recommendedName>
        <fullName evidence="4">ATP-binding protein</fullName>
    </recommendedName>
</protein>
<reference evidence="2" key="1">
    <citation type="submission" date="2018-08" db="EMBL/GenBank/DDBJ databases">
        <title>A genome reference for cultivated species of the human gut microbiota.</title>
        <authorList>
            <person name="Zou Y."/>
            <person name="Xue W."/>
            <person name="Luo G."/>
        </authorList>
    </citation>
    <scope>NUCLEOTIDE SEQUENCE [LARGE SCALE GENOMIC DNA]</scope>
    <source>
        <strain evidence="2">TF05-5AC</strain>
    </source>
</reference>
<accession>A0A3E3HVA6</accession>
<dbReference type="GeneID" id="97990563"/>
<dbReference type="RefSeq" id="WP_117545926.1">
    <property type="nucleotide sequence ID" value="NZ_JBKVLI010000004.1"/>
</dbReference>
<dbReference type="InterPro" id="IPR027417">
    <property type="entry name" value="P-loop_NTPase"/>
</dbReference>
<evidence type="ECO:0000256" key="1">
    <source>
        <dbReference type="SAM" id="MobiDB-lite"/>
    </source>
</evidence>
<dbReference type="SUPFAM" id="SSF52540">
    <property type="entry name" value="P-loop containing nucleoside triphosphate hydrolases"/>
    <property type="match status" value="1"/>
</dbReference>
<name>A0A3E3HVA6_9FIRM</name>
<gene>
    <name evidence="2" type="ORF">DXC51_27845</name>
</gene>
<keyword evidence="3" id="KW-1185">Reference proteome</keyword>
<dbReference type="Proteomes" id="UP000260812">
    <property type="component" value="Unassembled WGS sequence"/>
</dbReference>